<evidence type="ECO:0000256" key="13">
    <source>
        <dbReference type="ARBA" id="ARBA00048144"/>
    </source>
</evidence>
<dbReference type="InterPro" id="IPR002347">
    <property type="entry name" value="SDR_fam"/>
</dbReference>
<dbReference type="GO" id="GO:0016404">
    <property type="term" value="F:15-hydroxyprostaglandin dehydrogenase (NAD+) activity"/>
    <property type="evidence" value="ECO:0007669"/>
    <property type="project" value="UniProtKB-EC"/>
</dbReference>
<evidence type="ECO:0000256" key="3">
    <source>
        <dbReference type="ARBA" id="ARBA00038968"/>
    </source>
</evidence>
<keyword evidence="2" id="KW-0560">Oxidoreductase</keyword>
<comment type="catalytic activity">
    <reaction evidence="19">
        <text>resolvin D2 + NAD(+) = 16-oxoresolvin D2 + NADH + H(+)</text>
        <dbReference type="Rhea" id="RHEA:53588"/>
        <dbReference type="ChEBI" id="CHEBI:15378"/>
        <dbReference type="ChEBI" id="CHEBI:57540"/>
        <dbReference type="ChEBI" id="CHEBI:57945"/>
        <dbReference type="ChEBI" id="CHEBI:133367"/>
        <dbReference type="ChEBI" id="CHEBI:137498"/>
    </reaction>
    <physiologicalReaction direction="left-to-right" evidence="19">
        <dbReference type="Rhea" id="RHEA:53589"/>
    </physiologicalReaction>
</comment>
<evidence type="ECO:0000256" key="21">
    <source>
        <dbReference type="ARBA" id="ARBA00049188"/>
    </source>
</evidence>
<evidence type="ECO:0000256" key="2">
    <source>
        <dbReference type="ARBA" id="ARBA00023002"/>
    </source>
</evidence>
<dbReference type="AlphaFoldDB" id="A0A6P3X8I8"/>
<dbReference type="Pfam" id="PF00106">
    <property type="entry name" value="adh_short"/>
    <property type="match status" value="1"/>
</dbReference>
<dbReference type="Gene3D" id="3.40.50.720">
    <property type="entry name" value="NAD(P)-binding Rossmann-like Domain"/>
    <property type="match status" value="1"/>
</dbReference>
<dbReference type="PROSITE" id="PS00061">
    <property type="entry name" value="ADH_SHORT"/>
    <property type="match status" value="1"/>
</dbReference>
<dbReference type="InterPro" id="IPR036291">
    <property type="entry name" value="NAD(P)-bd_dom_sf"/>
</dbReference>
<organism evidence="24 25">
    <name type="scientific">Dinoponera quadriceps</name>
    <name type="common">South American ant</name>
    <dbReference type="NCBI Taxonomy" id="609295"/>
    <lineage>
        <taxon>Eukaryota</taxon>
        <taxon>Metazoa</taxon>
        <taxon>Ecdysozoa</taxon>
        <taxon>Arthropoda</taxon>
        <taxon>Hexapoda</taxon>
        <taxon>Insecta</taxon>
        <taxon>Pterygota</taxon>
        <taxon>Neoptera</taxon>
        <taxon>Endopterygota</taxon>
        <taxon>Hymenoptera</taxon>
        <taxon>Apocrita</taxon>
        <taxon>Aculeata</taxon>
        <taxon>Formicoidea</taxon>
        <taxon>Formicidae</taxon>
        <taxon>Ponerinae</taxon>
        <taxon>Ponerini</taxon>
        <taxon>Dinoponera</taxon>
    </lineage>
</organism>
<evidence type="ECO:0000256" key="14">
    <source>
        <dbReference type="ARBA" id="ARBA00048170"/>
    </source>
</evidence>
<evidence type="ECO:0000256" key="23">
    <source>
        <dbReference type="SAM" id="MobiDB-lite"/>
    </source>
</evidence>
<evidence type="ECO:0000256" key="4">
    <source>
        <dbReference type="ARBA" id="ARBA00039060"/>
    </source>
</evidence>
<accession>A0A6P3X8I8</accession>
<dbReference type="GO" id="GO:0005737">
    <property type="term" value="C:cytoplasm"/>
    <property type="evidence" value="ECO:0007669"/>
    <property type="project" value="TreeGrafter"/>
</dbReference>
<protein>
    <recommendedName>
        <fullName evidence="5">15-hydroxyprostaglandin dehydrogenase [NAD(+)]</fullName>
        <ecNumber evidence="3">1.1.1.141</ecNumber>
        <ecNumber evidence="4">1.1.1.232</ecNumber>
    </recommendedName>
    <alternativeName>
        <fullName evidence="7">Eicosanoid/docosanoid dehydrogenase [NAD(+)]</fullName>
    </alternativeName>
    <alternativeName>
        <fullName evidence="6">Prostaglandin dehydrogenase 1</fullName>
    </alternativeName>
</protein>
<dbReference type="FunFam" id="3.40.50.720:FF:000149">
    <property type="entry name" value="15-hydroxyprostaglandin dehydrogenase [NAD(+)]"/>
    <property type="match status" value="1"/>
</dbReference>
<evidence type="ECO:0000256" key="7">
    <source>
        <dbReference type="ARBA" id="ARBA00042026"/>
    </source>
</evidence>
<dbReference type="InterPro" id="IPR020904">
    <property type="entry name" value="Sc_DH/Rdtase_CS"/>
</dbReference>
<dbReference type="PANTHER" id="PTHR44229:SF4">
    <property type="entry name" value="15-HYDROXYPROSTAGLANDIN DEHYDROGENASE [NAD(+)]"/>
    <property type="match status" value="1"/>
</dbReference>
<keyword evidence="24" id="KW-1185">Reference proteome</keyword>
<comment type="catalytic activity">
    <reaction evidence="12">
        <text>15-oxo-(5S,6R)-dihydroxy-(7E,9E,11Z)-eicosatrienoate + NADH + H(+) = (5S,6R,15S)-trihydroxy-(7E,9E,11Z)-eicosatrienoate + NAD(+)</text>
        <dbReference type="Rhea" id="RHEA:41596"/>
        <dbReference type="ChEBI" id="CHEBI:15378"/>
        <dbReference type="ChEBI" id="CHEBI:57540"/>
        <dbReference type="ChEBI" id="CHEBI:57945"/>
        <dbReference type="ChEBI" id="CHEBI:78325"/>
        <dbReference type="ChEBI" id="CHEBI:78329"/>
    </reaction>
    <physiologicalReaction direction="left-to-right" evidence="12">
        <dbReference type="Rhea" id="RHEA:41597"/>
    </physiologicalReaction>
</comment>
<evidence type="ECO:0000313" key="25">
    <source>
        <dbReference type="RefSeq" id="XP_014474570.1"/>
    </source>
</evidence>
<evidence type="ECO:0000256" key="6">
    <source>
        <dbReference type="ARBA" id="ARBA00041812"/>
    </source>
</evidence>
<comment type="catalytic activity">
    <reaction evidence="10">
        <text>resolvin D1 + NAD(+) = 8-oxoresolvin D1 + NADH + H(+)</text>
        <dbReference type="Rhea" id="RHEA:50124"/>
        <dbReference type="ChEBI" id="CHEBI:15378"/>
        <dbReference type="ChEBI" id="CHEBI:57540"/>
        <dbReference type="ChEBI" id="CHEBI:57945"/>
        <dbReference type="ChEBI" id="CHEBI:132079"/>
        <dbReference type="ChEBI" id="CHEBI:132080"/>
    </reaction>
    <physiologicalReaction direction="left-to-right" evidence="10">
        <dbReference type="Rhea" id="RHEA:50125"/>
    </physiologicalReaction>
</comment>
<dbReference type="PRINTS" id="PR00080">
    <property type="entry name" value="SDRFAMILY"/>
</dbReference>
<comment type="catalytic activity">
    <reaction evidence="16">
        <text>lipoxin A4 + NAD(+) = 15-oxo-(5S,6R)-dihydroxy-(7E,9E,11Z,13E)-eicosatetraenoate + NADH + H(+)</text>
        <dbReference type="Rhea" id="RHEA:41572"/>
        <dbReference type="ChEBI" id="CHEBI:15378"/>
        <dbReference type="ChEBI" id="CHEBI:57540"/>
        <dbReference type="ChEBI" id="CHEBI:57945"/>
        <dbReference type="ChEBI" id="CHEBI:67026"/>
        <dbReference type="ChEBI" id="CHEBI:78311"/>
    </reaction>
    <physiologicalReaction direction="left-to-right" evidence="16">
        <dbReference type="Rhea" id="RHEA:41573"/>
    </physiologicalReaction>
</comment>
<evidence type="ECO:0000256" key="8">
    <source>
        <dbReference type="ARBA" id="ARBA00045705"/>
    </source>
</evidence>
<comment type="catalytic activity">
    <reaction evidence="17">
        <text>prostaglandin A1 + NAD(+) = 15-oxo-prostaglandin A1 + NADH + H(+)</text>
        <dbReference type="Rhea" id="RHEA:41263"/>
        <dbReference type="ChEBI" id="CHEBI:15378"/>
        <dbReference type="ChEBI" id="CHEBI:57398"/>
        <dbReference type="ChEBI" id="CHEBI:57540"/>
        <dbReference type="ChEBI" id="CHEBI:57945"/>
        <dbReference type="ChEBI" id="CHEBI:85072"/>
    </reaction>
    <physiologicalReaction direction="left-to-right" evidence="17">
        <dbReference type="Rhea" id="RHEA:41264"/>
    </physiologicalReaction>
</comment>
<evidence type="ECO:0000256" key="9">
    <source>
        <dbReference type="ARBA" id="ARBA00047325"/>
    </source>
</evidence>
<dbReference type="GeneID" id="106744379"/>
<evidence type="ECO:0000256" key="12">
    <source>
        <dbReference type="ARBA" id="ARBA00048140"/>
    </source>
</evidence>
<dbReference type="PANTHER" id="PTHR44229">
    <property type="entry name" value="15-HYDROXYPROSTAGLANDIN DEHYDROGENASE [NAD(+)]"/>
    <property type="match status" value="1"/>
</dbReference>
<comment type="catalytic activity">
    <reaction evidence="15">
        <text>resolvin D2 + NAD(+) = 7-oxoresolvin D2 + NADH + H(+)</text>
        <dbReference type="Rhea" id="RHEA:53584"/>
        <dbReference type="ChEBI" id="CHEBI:15378"/>
        <dbReference type="ChEBI" id="CHEBI:57540"/>
        <dbReference type="ChEBI" id="CHEBI:57945"/>
        <dbReference type="ChEBI" id="CHEBI:133367"/>
        <dbReference type="ChEBI" id="CHEBI:137497"/>
    </reaction>
    <physiologicalReaction direction="left-to-right" evidence="15">
        <dbReference type="Rhea" id="RHEA:53585"/>
    </physiologicalReaction>
</comment>
<comment type="catalytic activity">
    <reaction evidence="14">
        <text>resolvin D1 + NAD(+) = 17-oxoresolvin D1 + NADH + H(+)</text>
        <dbReference type="Rhea" id="RHEA:50128"/>
        <dbReference type="ChEBI" id="CHEBI:15378"/>
        <dbReference type="ChEBI" id="CHEBI:57540"/>
        <dbReference type="ChEBI" id="CHEBI:57945"/>
        <dbReference type="ChEBI" id="CHEBI:132079"/>
        <dbReference type="ChEBI" id="CHEBI:132081"/>
    </reaction>
    <physiologicalReaction direction="left-to-right" evidence="14">
        <dbReference type="Rhea" id="RHEA:50129"/>
    </physiologicalReaction>
</comment>
<comment type="catalytic activity">
    <reaction evidence="11">
        <text>14-hydroxy-(4Z,7Z,10Z,12E,16Z,19Z)-docosahexaenoate + NAD(+) = 14-oxo-(4Z,7Z,10Z,12E,16Z,19Z)-docosahexaenoate + NADH + H(+)</text>
        <dbReference type="Rhea" id="RHEA:48952"/>
        <dbReference type="ChEBI" id="CHEBI:15378"/>
        <dbReference type="ChEBI" id="CHEBI:57540"/>
        <dbReference type="ChEBI" id="CHEBI:57945"/>
        <dbReference type="ChEBI" id="CHEBI:90866"/>
        <dbReference type="ChEBI" id="CHEBI:90867"/>
    </reaction>
    <physiologicalReaction direction="left-to-right" evidence="11">
        <dbReference type="Rhea" id="RHEA:48953"/>
    </physiologicalReaction>
</comment>
<dbReference type="EC" id="1.1.1.232" evidence="4"/>
<feature type="region of interest" description="Disordered" evidence="23">
    <location>
        <begin position="245"/>
        <end position="270"/>
    </location>
</feature>
<gene>
    <name evidence="25" type="primary">LOC106744379</name>
</gene>
<sequence>MQIKDKRAIVTGAASDLGLAFSRELLRNGASMIIMIDIRQSSGENAVEILNSEFGRKRAVFLHCDVTNSSKVDAAFKEAISILGGLDILINNAGVVNETDFSKTIDVNVTAVIRGTLLGIQQMRKDSGGKGGVIVNVSSIAGLRALSELPVYSATKHAVVSFSRSFAQPYHYGRTNVKVIVLCPGLTGTLEDLPQDISDSEILQNYRPQRVESVAHGLVYVIRCAQNGSVWISEDGKPVYEVQLPDTLPQKKSDTLDAGESAVDPKPAES</sequence>
<evidence type="ECO:0000256" key="17">
    <source>
        <dbReference type="ARBA" id="ARBA00048611"/>
    </source>
</evidence>
<evidence type="ECO:0000256" key="18">
    <source>
        <dbReference type="ARBA" id="ARBA00048739"/>
    </source>
</evidence>
<evidence type="ECO:0000256" key="15">
    <source>
        <dbReference type="ARBA" id="ARBA00048393"/>
    </source>
</evidence>
<comment type="function">
    <text evidence="8">Catalyzes the NAD-dependent dehydrogenation (oxidation) of a broad array of hydroxylated polyunsaturated fatty acids (mainly eicosanoids and docosanoids, including prostaglandins, lipoxins and resolvins), yielding their corresponding keto (oxo) metabolites. Decreases the levels of the pro-proliferative prostaglandins such as prostaglandin E2 (whose activity is increased in cancer because of an increase in the expression of cyclooxygenase 2) and generates oxo-fatty acid products that can profoundly influence cell function by abrogating pro-inflammatory cytokine expression. Converts resolvins E1, D1 and D2 to their oxo products, which represents a mode of resolvin inactivation. Resolvin E1 plays important roles during the resolution phase of acute inflammation, while resolvins D1 and D2 have a unique role in obesity-induced adipose inflammation.</text>
</comment>
<evidence type="ECO:0000256" key="5">
    <source>
        <dbReference type="ARBA" id="ARBA00040276"/>
    </source>
</evidence>
<proteinExistence type="inferred from homology"/>
<comment type="catalytic activity">
    <reaction evidence="21">
        <text>resolvin E1 + NAD(+) = 18-oxo-resolvin E1 + NADH + H(+)</text>
        <dbReference type="Rhea" id="RHEA:49244"/>
        <dbReference type="ChEBI" id="CHEBI:15378"/>
        <dbReference type="ChEBI" id="CHEBI:57540"/>
        <dbReference type="ChEBI" id="CHEBI:57945"/>
        <dbReference type="ChEBI" id="CHEBI:91000"/>
        <dbReference type="ChEBI" id="CHEBI:91001"/>
    </reaction>
    <physiologicalReaction direction="left-to-right" evidence="21">
        <dbReference type="Rhea" id="RHEA:49245"/>
    </physiologicalReaction>
</comment>
<dbReference type="RefSeq" id="XP_014474570.1">
    <property type="nucleotide sequence ID" value="XM_014619084.1"/>
</dbReference>
<evidence type="ECO:0000256" key="1">
    <source>
        <dbReference type="ARBA" id="ARBA00006484"/>
    </source>
</evidence>
<dbReference type="KEGG" id="dqu:106744379"/>
<dbReference type="EC" id="1.1.1.141" evidence="3"/>
<evidence type="ECO:0000313" key="24">
    <source>
        <dbReference type="Proteomes" id="UP000515204"/>
    </source>
</evidence>
<dbReference type="OrthoDB" id="417891at2759"/>
<evidence type="ECO:0000256" key="22">
    <source>
        <dbReference type="RuleBase" id="RU000363"/>
    </source>
</evidence>
<evidence type="ECO:0000256" key="11">
    <source>
        <dbReference type="ARBA" id="ARBA00048008"/>
    </source>
</evidence>
<evidence type="ECO:0000256" key="10">
    <source>
        <dbReference type="ARBA" id="ARBA00047672"/>
    </source>
</evidence>
<dbReference type="Proteomes" id="UP000515204">
    <property type="component" value="Unplaced"/>
</dbReference>
<evidence type="ECO:0000256" key="16">
    <source>
        <dbReference type="ARBA" id="ARBA00048535"/>
    </source>
</evidence>
<comment type="catalytic activity">
    <reaction evidence="13">
        <text>(11R)-hydroxy-(5Z,8Z,12E,14Z)-eicosatetraenoate + NAD(+) = 11-oxo-(5Z,8Z,12E,14Z)-eicosatetraenoate + NADH + H(+)</text>
        <dbReference type="Rhea" id="RHEA:48640"/>
        <dbReference type="ChEBI" id="CHEBI:15378"/>
        <dbReference type="ChEBI" id="CHEBI:57540"/>
        <dbReference type="ChEBI" id="CHEBI:57945"/>
        <dbReference type="ChEBI" id="CHEBI:78836"/>
        <dbReference type="ChEBI" id="CHEBI:90697"/>
    </reaction>
    <physiologicalReaction direction="left-to-right" evidence="13">
        <dbReference type="Rhea" id="RHEA:48641"/>
    </physiologicalReaction>
</comment>
<reference evidence="25" key="1">
    <citation type="submission" date="2025-08" db="UniProtKB">
        <authorList>
            <consortium name="RefSeq"/>
        </authorList>
    </citation>
    <scope>IDENTIFICATION</scope>
</reference>
<comment type="catalytic activity">
    <reaction evidence="18">
        <text>prostaglandin E2 + NAD(+) = 15-oxoprostaglandin E2 + NADH + H(+)</text>
        <dbReference type="Rhea" id="RHEA:11876"/>
        <dbReference type="ChEBI" id="CHEBI:15378"/>
        <dbReference type="ChEBI" id="CHEBI:57400"/>
        <dbReference type="ChEBI" id="CHEBI:57540"/>
        <dbReference type="ChEBI" id="CHEBI:57945"/>
        <dbReference type="ChEBI" id="CHEBI:606564"/>
        <dbReference type="EC" id="1.1.1.141"/>
    </reaction>
    <physiologicalReaction direction="left-to-right" evidence="18">
        <dbReference type="Rhea" id="RHEA:11877"/>
    </physiologicalReaction>
</comment>
<comment type="catalytic activity">
    <reaction evidence="9">
        <text>prostaglandin E1 + NAD(+) = 15-oxoprostaglandin E1 + NADH + H(+)</text>
        <dbReference type="Rhea" id="RHEA:16477"/>
        <dbReference type="ChEBI" id="CHEBI:15378"/>
        <dbReference type="ChEBI" id="CHEBI:57397"/>
        <dbReference type="ChEBI" id="CHEBI:57401"/>
        <dbReference type="ChEBI" id="CHEBI:57540"/>
        <dbReference type="ChEBI" id="CHEBI:57945"/>
    </reaction>
    <physiologicalReaction direction="left-to-right" evidence="9">
        <dbReference type="Rhea" id="RHEA:16478"/>
    </physiologicalReaction>
</comment>
<comment type="catalytic activity">
    <reaction evidence="20">
        <text>(15S)-hydroxy-(5Z,8Z,11Z,13E)-eicosatetraenoate + NAD(+) = 15-oxo-(5Z,8Z,11Z,13E)-eicosatetraenoate + NADH + H(+)</text>
        <dbReference type="Rhea" id="RHEA:23260"/>
        <dbReference type="ChEBI" id="CHEBI:15378"/>
        <dbReference type="ChEBI" id="CHEBI:57409"/>
        <dbReference type="ChEBI" id="CHEBI:57410"/>
        <dbReference type="ChEBI" id="CHEBI:57540"/>
        <dbReference type="ChEBI" id="CHEBI:57945"/>
        <dbReference type="EC" id="1.1.1.232"/>
    </reaction>
    <physiologicalReaction direction="left-to-right" evidence="20">
        <dbReference type="Rhea" id="RHEA:23261"/>
    </physiologicalReaction>
</comment>
<dbReference type="GO" id="GO:0047034">
    <property type="term" value="F:15-hydroxyicosatetraenoate dehydrogenase activity"/>
    <property type="evidence" value="ECO:0007669"/>
    <property type="project" value="UniProtKB-EC"/>
</dbReference>
<evidence type="ECO:0000256" key="19">
    <source>
        <dbReference type="ARBA" id="ARBA00048921"/>
    </source>
</evidence>
<dbReference type="SUPFAM" id="SSF51735">
    <property type="entry name" value="NAD(P)-binding Rossmann-fold domains"/>
    <property type="match status" value="1"/>
</dbReference>
<evidence type="ECO:0000256" key="20">
    <source>
        <dbReference type="ARBA" id="ARBA00049151"/>
    </source>
</evidence>
<comment type="similarity">
    <text evidence="1 22">Belongs to the short-chain dehydrogenases/reductases (SDR) family.</text>
</comment>
<dbReference type="PRINTS" id="PR00081">
    <property type="entry name" value="GDHRDH"/>
</dbReference>
<name>A0A6P3X8I8_DINQU</name>